<evidence type="ECO:0000256" key="2">
    <source>
        <dbReference type="ARBA" id="ARBA00023163"/>
    </source>
</evidence>
<dbReference type="AlphaFoldDB" id="A0A5J6N6G0"/>
<dbReference type="PANTHER" id="PTHR43130">
    <property type="entry name" value="ARAC-FAMILY TRANSCRIPTIONAL REGULATOR"/>
    <property type="match status" value="1"/>
</dbReference>
<dbReference type="SUPFAM" id="SSF52317">
    <property type="entry name" value="Class I glutamine amidotransferase-like"/>
    <property type="match status" value="1"/>
</dbReference>
<gene>
    <name evidence="4" type="ORF">FRZ61_24580</name>
</gene>
<dbReference type="Pfam" id="PF01965">
    <property type="entry name" value="DJ-1_PfpI"/>
    <property type="match status" value="1"/>
</dbReference>
<dbReference type="InterPro" id="IPR009057">
    <property type="entry name" value="Homeodomain-like_sf"/>
</dbReference>
<dbReference type="GO" id="GO:0043565">
    <property type="term" value="F:sequence-specific DNA binding"/>
    <property type="evidence" value="ECO:0007669"/>
    <property type="project" value="InterPro"/>
</dbReference>
<name>A0A5J6N6G0_9PROT</name>
<evidence type="ECO:0000313" key="4">
    <source>
        <dbReference type="EMBL" id="QEX22526.1"/>
    </source>
</evidence>
<dbReference type="KEGG" id="hadh:FRZ61_24580"/>
<dbReference type="SUPFAM" id="SSF46689">
    <property type="entry name" value="Homeodomain-like"/>
    <property type="match status" value="2"/>
</dbReference>
<dbReference type="PROSITE" id="PS01124">
    <property type="entry name" value="HTH_ARAC_FAMILY_2"/>
    <property type="match status" value="1"/>
</dbReference>
<accession>A0A5J6N6G0</accession>
<dbReference type="Pfam" id="PF12833">
    <property type="entry name" value="HTH_18"/>
    <property type="match status" value="1"/>
</dbReference>
<dbReference type="InterPro" id="IPR018060">
    <property type="entry name" value="HTH_AraC"/>
</dbReference>
<dbReference type="InterPro" id="IPR002818">
    <property type="entry name" value="DJ-1/PfpI"/>
</dbReference>
<proteinExistence type="predicted"/>
<protein>
    <submittedName>
        <fullName evidence="4">AraC family transcriptional regulator</fullName>
    </submittedName>
</protein>
<dbReference type="Proteomes" id="UP000325797">
    <property type="component" value="Chromosome"/>
</dbReference>
<dbReference type="SMART" id="SM00342">
    <property type="entry name" value="HTH_ARAC"/>
    <property type="match status" value="1"/>
</dbReference>
<keyword evidence="2" id="KW-0804">Transcription</keyword>
<dbReference type="OrthoDB" id="9793422at2"/>
<dbReference type="InterPro" id="IPR052158">
    <property type="entry name" value="INH-QAR"/>
</dbReference>
<dbReference type="EMBL" id="CP042582">
    <property type="protein sequence ID" value="QEX22526.1"/>
    <property type="molecule type" value="Genomic_DNA"/>
</dbReference>
<dbReference type="InterPro" id="IPR029062">
    <property type="entry name" value="Class_I_gatase-like"/>
</dbReference>
<dbReference type="RefSeq" id="WP_151118003.1">
    <property type="nucleotide sequence ID" value="NZ_CP042582.1"/>
</dbReference>
<dbReference type="GO" id="GO:0003700">
    <property type="term" value="F:DNA-binding transcription factor activity"/>
    <property type="evidence" value="ECO:0007669"/>
    <property type="project" value="InterPro"/>
</dbReference>
<organism evidence="4 5">
    <name type="scientific">Hypericibacter adhaerens</name>
    <dbReference type="NCBI Taxonomy" id="2602016"/>
    <lineage>
        <taxon>Bacteria</taxon>
        <taxon>Pseudomonadati</taxon>
        <taxon>Pseudomonadota</taxon>
        <taxon>Alphaproteobacteria</taxon>
        <taxon>Rhodospirillales</taxon>
        <taxon>Dongiaceae</taxon>
        <taxon>Hypericibacter</taxon>
    </lineage>
</organism>
<evidence type="ECO:0000256" key="1">
    <source>
        <dbReference type="ARBA" id="ARBA00023015"/>
    </source>
</evidence>
<evidence type="ECO:0000259" key="3">
    <source>
        <dbReference type="PROSITE" id="PS01124"/>
    </source>
</evidence>
<dbReference type="CDD" id="cd03137">
    <property type="entry name" value="GATase1_AraC_1"/>
    <property type="match status" value="1"/>
</dbReference>
<keyword evidence="1" id="KW-0805">Transcription regulation</keyword>
<dbReference type="Gene3D" id="1.10.10.60">
    <property type="entry name" value="Homeodomain-like"/>
    <property type="match status" value="1"/>
</dbReference>
<evidence type="ECO:0000313" key="5">
    <source>
        <dbReference type="Proteomes" id="UP000325797"/>
    </source>
</evidence>
<dbReference type="PANTHER" id="PTHR43130:SF3">
    <property type="entry name" value="HTH-TYPE TRANSCRIPTIONAL REGULATOR RV1931C"/>
    <property type="match status" value="1"/>
</dbReference>
<reference evidence="4 5" key="1">
    <citation type="submission" date="2019-08" db="EMBL/GenBank/DDBJ databases">
        <title>Hyperibacter terrae gen. nov., sp. nov. and Hyperibacter viscosus sp. nov., two new members in the family Rhodospirillaceae isolated from the rhizosphere of Hypericum perforatum.</title>
        <authorList>
            <person name="Noviana Z."/>
        </authorList>
    </citation>
    <scope>NUCLEOTIDE SEQUENCE [LARGE SCALE GENOMIC DNA]</scope>
    <source>
        <strain evidence="4 5">R5959</strain>
    </source>
</reference>
<keyword evidence="5" id="KW-1185">Reference proteome</keyword>
<feature type="domain" description="HTH araC/xylS-type" evidence="3">
    <location>
        <begin position="235"/>
        <end position="333"/>
    </location>
</feature>
<sequence length="349" mass="38200">MAKTLGRSPSRFLRPRTVALLAVANAQILDVTGPLEVFGSANRCLIEKGLRTVPAYRLHILAERAGPVTMNNGLQLVATRAMRGRKEPIDSLLIAGGSGVREARQDEKLIRWIGQAARSARRVASICSGAFLLAATGLLDGRRATTHWEDCAWLAREFPDIRVEPDRIFVRDGKFYSSGGVTAGMDLALHLVEQDWGRAVAVEVARSLVLFLRRPGGQSQFSPHLAAESGREAIRRAQRHILDHPEADLSVPALAAVAGMSPRNFARAFLADTGTTPAKFVEQARIDAARLRLEQSDAAIESIARGCGFGAPERMRRAFHRHLSIDPSSYRKTFSSTLETRHDRASAQL</sequence>
<dbReference type="Gene3D" id="3.40.50.880">
    <property type="match status" value="1"/>
</dbReference>